<dbReference type="OrthoDB" id="10256233at2759"/>
<keyword evidence="2" id="KW-0547">Nucleotide-binding</keyword>
<comment type="caution">
    <text evidence="8">The sequence shown here is derived from an EMBL/GenBank/DDBJ whole genome shotgun (WGS) entry which is preliminary data.</text>
</comment>
<dbReference type="EC" id="3.6.4.13" evidence="1"/>
<evidence type="ECO:0000313" key="9">
    <source>
        <dbReference type="Proteomes" id="UP000714275"/>
    </source>
</evidence>
<dbReference type="GO" id="GO:0003724">
    <property type="term" value="F:RNA helicase activity"/>
    <property type="evidence" value="ECO:0007669"/>
    <property type="project" value="UniProtKB-EC"/>
</dbReference>
<dbReference type="Proteomes" id="UP000714275">
    <property type="component" value="Unassembled WGS sequence"/>
</dbReference>
<feature type="domain" description="Helicase ATP-binding" evidence="6">
    <location>
        <begin position="88"/>
        <end position="330"/>
    </location>
</feature>
<keyword evidence="4" id="KW-0347">Helicase</keyword>
<dbReference type="Gene3D" id="3.40.50.300">
    <property type="entry name" value="P-loop containing nucleotide triphosphate hydrolases"/>
    <property type="match status" value="2"/>
</dbReference>
<keyword evidence="3 8" id="KW-0378">Hydrolase</keyword>
<dbReference type="PANTHER" id="PTHR47963">
    <property type="entry name" value="DEAD-BOX ATP-DEPENDENT RNA HELICASE 47, MITOCHONDRIAL"/>
    <property type="match status" value="1"/>
</dbReference>
<evidence type="ECO:0000259" key="6">
    <source>
        <dbReference type="PROSITE" id="PS51192"/>
    </source>
</evidence>
<evidence type="ECO:0000256" key="5">
    <source>
        <dbReference type="ARBA" id="ARBA00022840"/>
    </source>
</evidence>
<dbReference type="Pfam" id="PF00270">
    <property type="entry name" value="DEAD"/>
    <property type="match status" value="1"/>
</dbReference>
<reference evidence="8" key="1">
    <citation type="journal article" date="2020" name="New Phytol.">
        <title>Comparative genomics reveals dynamic genome evolution in host specialist ectomycorrhizal fungi.</title>
        <authorList>
            <person name="Lofgren L.A."/>
            <person name="Nguyen N.H."/>
            <person name="Vilgalys R."/>
            <person name="Ruytinx J."/>
            <person name="Liao H.L."/>
            <person name="Branco S."/>
            <person name="Kuo A."/>
            <person name="LaButti K."/>
            <person name="Lipzen A."/>
            <person name="Andreopoulos W."/>
            <person name="Pangilinan J."/>
            <person name="Riley R."/>
            <person name="Hundley H."/>
            <person name="Na H."/>
            <person name="Barry K."/>
            <person name="Grigoriev I.V."/>
            <person name="Stajich J.E."/>
            <person name="Kennedy P.G."/>
        </authorList>
    </citation>
    <scope>NUCLEOTIDE SEQUENCE</scope>
    <source>
        <strain evidence="8">DOB743</strain>
    </source>
</reference>
<dbReference type="AlphaFoldDB" id="A0A9P7A7S5"/>
<dbReference type="InterPro" id="IPR011545">
    <property type="entry name" value="DEAD/DEAH_box_helicase_dom"/>
</dbReference>
<organism evidence="8 9">
    <name type="scientific">Suillus placidus</name>
    <dbReference type="NCBI Taxonomy" id="48579"/>
    <lineage>
        <taxon>Eukaryota</taxon>
        <taxon>Fungi</taxon>
        <taxon>Dikarya</taxon>
        <taxon>Basidiomycota</taxon>
        <taxon>Agaricomycotina</taxon>
        <taxon>Agaricomycetes</taxon>
        <taxon>Agaricomycetidae</taxon>
        <taxon>Boletales</taxon>
        <taxon>Suillineae</taxon>
        <taxon>Suillaceae</taxon>
        <taxon>Suillus</taxon>
    </lineage>
</organism>
<dbReference type="InterPro" id="IPR014001">
    <property type="entry name" value="Helicase_ATP-bd"/>
</dbReference>
<evidence type="ECO:0000259" key="7">
    <source>
        <dbReference type="PROSITE" id="PS51194"/>
    </source>
</evidence>
<dbReference type="PROSITE" id="PS51192">
    <property type="entry name" value="HELICASE_ATP_BIND_1"/>
    <property type="match status" value="1"/>
</dbReference>
<keyword evidence="9" id="KW-1185">Reference proteome</keyword>
<dbReference type="InterPro" id="IPR027417">
    <property type="entry name" value="P-loop_NTPase"/>
</dbReference>
<dbReference type="GO" id="GO:0005524">
    <property type="term" value="F:ATP binding"/>
    <property type="evidence" value="ECO:0007669"/>
    <property type="project" value="UniProtKB-KW"/>
</dbReference>
<accession>A0A9P7A7S5</accession>
<dbReference type="InterPro" id="IPR001650">
    <property type="entry name" value="Helicase_C-like"/>
</dbReference>
<dbReference type="EMBL" id="JABBWD010000001">
    <property type="protein sequence ID" value="KAG1784069.1"/>
    <property type="molecule type" value="Genomic_DNA"/>
</dbReference>
<keyword evidence="5" id="KW-0067">ATP-binding</keyword>
<evidence type="ECO:0000256" key="1">
    <source>
        <dbReference type="ARBA" id="ARBA00012552"/>
    </source>
</evidence>
<dbReference type="Pfam" id="PF00271">
    <property type="entry name" value="Helicase_C"/>
    <property type="match status" value="1"/>
</dbReference>
<proteinExistence type="predicted"/>
<evidence type="ECO:0000313" key="8">
    <source>
        <dbReference type="EMBL" id="KAG1784069.1"/>
    </source>
</evidence>
<evidence type="ECO:0000256" key="4">
    <source>
        <dbReference type="ARBA" id="ARBA00022806"/>
    </source>
</evidence>
<dbReference type="PROSITE" id="PS51194">
    <property type="entry name" value="HELICASE_CTER"/>
    <property type="match status" value="1"/>
</dbReference>
<gene>
    <name evidence="8" type="ORF">EV702DRAFT_1018429</name>
</gene>
<dbReference type="GO" id="GO:0016787">
    <property type="term" value="F:hydrolase activity"/>
    <property type="evidence" value="ECO:0007669"/>
    <property type="project" value="UniProtKB-KW"/>
</dbReference>
<name>A0A9P7A7S5_9AGAM</name>
<dbReference type="SMART" id="SM00487">
    <property type="entry name" value="DEXDc"/>
    <property type="match status" value="1"/>
</dbReference>
<protein>
    <recommendedName>
        <fullName evidence="1">RNA helicase</fullName>
        <ecNumber evidence="1">3.6.4.13</ecNumber>
    </recommendedName>
</protein>
<dbReference type="GO" id="GO:0003723">
    <property type="term" value="F:RNA binding"/>
    <property type="evidence" value="ECO:0007669"/>
    <property type="project" value="TreeGrafter"/>
</dbReference>
<feature type="domain" description="Helicase C-terminal" evidence="7">
    <location>
        <begin position="440"/>
        <end position="598"/>
    </location>
</feature>
<dbReference type="InterPro" id="IPR050547">
    <property type="entry name" value="DEAD_box_RNA_helicases"/>
</dbReference>
<sequence length="598" mass="65688">MSFPSPPAVALLYRSWARQSVCRKHGLFRYMSRSSEAHTKELLHANSTGKALLDVTFESLGVGTPIAAALRAAFPDVQQPTTMQRKMISAVVGKQDVLLQDFTGTGKSFGLLLGLLSKPRISRYDPRKGKDHATKGITTLLIVPHRDLAYQFLHWLHHMLTSAGEPGPYSLASIAQVLVRGSQPENLTNSSPRILEAIVNPSSSGISVLRDYPPHILIATPTALMDVLRQEPEVLQLSTLSTVVVDEVDSLLQVVPQKGSKYATEKAARLNQKHPAVLKTLLDVLYTNTKTNTSNLLRKRLLEMKLAPIHRPQLIMLSATMRNRLRTAFFGAYGWFRRGKVLKLIKASSGSRPAHGLNRTITHHVLVMSQDGSVKNIAGARKARTPTTSDFSEHVSSCGEQDEEEEFIFDEDDEALLDDETDTDMLQAPPVFSPGMLEAVASAFALDVPNIALLVVPATTSVRRVIFELNRLGVNAHGLDLVDNEAGRAHLLSKNRDIPDENPTLLVSTLATTRGIDFPALTHVFLLGLPEGRAGDVYQHVAGRVGRFGRRGKVIAIVEGRQESEGKKGKVCVRDDSKKMDMMLKKLGIGATKLEHFE</sequence>
<dbReference type="SUPFAM" id="SSF52540">
    <property type="entry name" value="P-loop containing nucleoside triphosphate hydrolases"/>
    <property type="match status" value="1"/>
</dbReference>
<dbReference type="PANTHER" id="PTHR47963:SF8">
    <property type="entry name" value="ATP-DEPENDENT RNA HELICASE DEAD"/>
    <property type="match status" value="1"/>
</dbReference>
<evidence type="ECO:0000256" key="3">
    <source>
        <dbReference type="ARBA" id="ARBA00022801"/>
    </source>
</evidence>
<evidence type="ECO:0000256" key="2">
    <source>
        <dbReference type="ARBA" id="ARBA00022741"/>
    </source>
</evidence>